<keyword evidence="2" id="KW-1185">Reference proteome</keyword>
<comment type="caution">
    <text evidence="1">The sequence shown here is derived from an EMBL/GenBank/DDBJ whole genome shotgun (WGS) entry which is preliminary data.</text>
</comment>
<accession>A0AAV9ZFA9</accession>
<organism evidence="1 2">
    <name type="scientific">Favolaschia claudopus</name>
    <dbReference type="NCBI Taxonomy" id="2862362"/>
    <lineage>
        <taxon>Eukaryota</taxon>
        <taxon>Fungi</taxon>
        <taxon>Dikarya</taxon>
        <taxon>Basidiomycota</taxon>
        <taxon>Agaricomycotina</taxon>
        <taxon>Agaricomycetes</taxon>
        <taxon>Agaricomycetidae</taxon>
        <taxon>Agaricales</taxon>
        <taxon>Marasmiineae</taxon>
        <taxon>Mycenaceae</taxon>
        <taxon>Favolaschia</taxon>
    </lineage>
</organism>
<proteinExistence type="predicted"/>
<name>A0AAV9ZFA9_9AGAR</name>
<evidence type="ECO:0000313" key="2">
    <source>
        <dbReference type="Proteomes" id="UP001362999"/>
    </source>
</evidence>
<dbReference type="EMBL" id="JAWWNJ010000155">
    <property type="protein sequence ID" value="KAK6980886.1"/>
    <property type="molecule type" value="Genomic_DNA"/>
</dbReference>
<sequence>MDNKPLLPLSVLTEEELFLRGVKNKTYWESALEEWRNCRKAKSPWEATLQFEARSSNNTTFMDLPTELHHEIPKAQRNCACLQDGYLDEGTSDQKPARLSGDAHRLQKCGISRLGIQSASLTVPFNVHDGTSVRDMLSRDLTLSHHMVPLNTTRDHNTFEEIETQLVDNGLRITMFHSDGKQNRGISVCCPSVVSNSYDAGSLYAPLLGLVEGIGQKRYCVVWVLGAKDCLVPLTGWMLHLKSIVGRGRDESGDTMFMARMACHCKDLMLES</sequence>
<protein>
    <submittedName>
        <fullName evidence="1">Uncharacterized protein</fullName>
    </submittedName>
</protein>
<reference evidence="1 2" key="1">
    <citation type="journal article" date="2024" name="J Genomics">
        <title>Draft genome sequencing and assembly of Favolaschia claudopus CIRM-BRFM 2984 isolated from oak limbs.</title>
        <authorList>
            <person name="Navarro D."/>
            <person name="Drula E."/>
            <person name="Chaduli D."/>
            <person name="Cazenave R."/>
            <person name="Ahrendt S."/>
            <person name="Wang J."/>
            <person name="Lipzen A."/>
            <person name="Daum C."/>
            <person name="Barry K."/>
            <person name="Grigoriev I.V."/>
            <person name="Favel A."/>
            <person name="Rosso M.N."/>
            <person name="Martin F."/>
        </authorList>
    </citation>
    <scope>NUCLEOTIDE SEQUENCE [LARGE SCALE GENOMIC DNA]</scope>
    <source>
        <strain evidence="1 2">CIRM-BRFM 2984</strain>
    </source>
</reference>
<dbReference type="Proteomes" id="UP001362999">
    <property type="component" value="Unassembled WGS sequence"/>
</dbReference>
<evidence type="ECO:0000313" key="1">
    <source>
        <dbReference type="EMBL" id="KAK6980886.1"/>
    </source>
</evidence>
<dbReference type="AlphaFoldDB" id="A0AAV9ZFA9"/>
<gene>
    <name evidence="1" type="ORF">R3P38DRAFT_2808673</name>
</gene>